<accession>A0A395SHI6</accession>
<dbReference type="InterPro" id="IPR036691">
    <property type="entry name" value="Endo/exonu/phosph_ase_sf"/>
</dbReference>
<evidence type="ECO:0000259" key="2">
    <source>
        <dbReference type="Pfam" id="PF03372"/>
    </source>
</evidence>
<feature type="chain" id="PRO_5017470205" description="Endonuclease/exonuclease/phosphatase domain-containing protein" evidence="1">
    <location>
        <begin position="16"/>
        <end position="313"/>
    </location>
</feature>
<keyword evidence="4" id="KW-1185">Reference proteome</keyword>
<evidence type="ECO:0000313" key="3">
    <source>
        <dbReference type="EMBL" id="RGP71860.1"/>
    </source>
</evidence>
<dbReference type="PANTHER" id="PTHR12121:SF36">
    <property type="entry name" value="ENDONUCLEASE_EXONUCLEASE_PHOSPHATASE DOMAIN-CONTAINING PROTEIN"/>
    <property type="match status" value="1"/>
</dbReference>
<organism evidence="3 4">
    <name type="scientific">Fusarium longipes</name>
    <dbReference type="NCBI Taxonomy" id="694270"/>
    <lineage>
        <taxon>Eukaryota</taxon>
        <taxon>Fungi</taxon>
        <taxon>Dikarya</taxon>
        <taxon>Ascomycota</taxon>
        <taxon>Pezizomycotina</taxon>
        <taxon>Sordariomycetes</taxon>
        <taxon>Hypocreomycetidae</taxon>
        <taxon>Hypocreales</taxon>
        <taxon>Nectriaceae</taxon>
        <taxon>Fusarium</taxon>
    </lineage>
</organism>
<name>A0A395SHI6_9HYPO</name>
<sequence>MKLGTLLASAVAVAAAPLSRTTDVRLMTYNIRLAPNHPERGEELWPVRRPRLVSQLNFETSGRPESLICMQEATYPQIEDLQQDLGDEWNYYGVGRKGGRRGEFSPIFYRPSVWNVEESTTYWLSSTPERVGSRGWDAAFPRIVTVARLQHVSTGNRLVYMCTHFDHKGKRARENSAKLISDMAEKWSSYGTENVPVFIGGDLNSSPDEPAYKHLASVMNDVKDIVPLAKRFGHSSYTYTGFTVSPSDDMDLDHIFVKEPSGLQFKSFAVLNNLYEDGVFISDHRPVVVDLRLNHVSRKQRREADSSEQRSGK</sequence>
<evidence type="ECO:0000256" key="1">
    <source>
        <dbReference type="SAM" id="SignalP"/>
    </source>
</evidence>
<dbReference type="InterPro" id="IPR005135">
    <property type="entry name" value="Endo/exonuclease/phosphatase"/>
</dbReference>
<dbReference type="Pfam" id="PF03372">
    <property type="entry name" value="Exo_endo_phos"/>
    <property type="match status" value="1"/>
</dbReference>
<proteinExistence type="predicted"/>
<evidence type="ECO:0000313" key="4">
    <source>
        <dbReference type="Proteomes" id="UP000266234"/>
    </source>
</evidence>
<reference evidence="3 4" key="1">
    <citation type="journal article" date="2018" name="PLoS Pathog.">
        <title>Evolution of structural diversity of trichothecenes, a family of toxins produced by plant pathogenic and entomopathogenic fungi.</title>
        <authorList>
            <person name="Proctor R.H."/>
            <person name="McCormick S.P."/>
            <person name="Kim H.S."/>
            <person name="Cardoza R.E."/>
            <person name="Stanley A.M."/>
            <person name="Lindo L."/>
            <person name="Kelly A."/>
            <person name="Brown D.W."/>
            <person name="Lee T."/>
            <person name="Vaughan M.M."/>
            <person name="Alexander N.J."/>
            <person name="Busman M."/>
            <person name="Gutierrez S."/>
        </authorList>
    </citation>
    <scope>NUCLEOTIDE SEQUENCE [LARGE SCALE GENOMIC DNA]</scope>
    <source>
        <strain evidence="3 4">NRRL 20695</strain>
    </source>
</reference>
<feature type="signal peptide" evidence="1">
    <location>
        <begin position="1"/>
        <end position="15"/>
    </location>
</feature>
<dbReference type="OrthoDB" id="276515at2759"/>
<dbReference type="Proteomes" id="UP000266234">
    <property type="component" value="Unassembled WGS sequence"/>
</dbReference>
<feature type="domain" description="Endonuclease/exonuclease/phosphatase" evidence="2">
    <location>
        <begin position="27"/>
        <end position="284"/>
    </location>
</feature>
<protein>
    <recommendedName>
        <fullName evidence="2">Endonuclease/exonuclease/phosphatase domain-containing protein</fullName>
    </recommendedName>
</protein>
<dbReference type="Gene3D" id="3.60.10.10">
    <property type="entry name" value="Endonuclease/exonuclease/phosphatase"/>
    <property type="match status" value="1"/>
</dbReference>
<keyword evidence="1" id="KW-0732">Signal</keyword>
<comment type="caution">
    <text evidence="3">The sequence shown here is derived from an EMBL/GenBank/DDBJ whole genome shotgun (WGS) entry which is preliminary data.</text>
</comment>
<dbReference type="EMBL" id="PXOG01000153">
    <property type="protein sequence ID" value="RGP71860.1"/>
    <property type="molecule type" value="Genomic_DNA"/>
</dbReference>
<dbReference type="AlphaFoldDB" id="A0A395SHI6"/>
<gene>
    <name evidence="3" type="ORF">FLONG3_6974</name>
</gene>
<dbReference type="PANTHER" id="PTHR12121">
    <property type="entry name" value="CARBON CATABOLITE REPRESSOR PROTEIN 4"/>
    <property type="match status" value="1"/>
</dbReference>
<dbReference type="CDD" id="cd09083">
    <property type="entry name" value="EEP-1"/>
    <property type="match status" value="1"/>
</dbReference>
<dbReference type="InterPro" id="IPR050410">
    <property type="entry name" value="CCR4/nocturin_mRNA_transcr"/>
</dbReference>
<dbReference type="SUPFAM" id="SSF56219">
    <property type="entry name" value="DNase I-like"/>
    <property type="match status" value="1"/>
</dbReference>
<dbReference type="GO" id="GO:0000175">
    <property type="term" value="F:3'-5'-RNA exonuclease activity"/>
    <property type="evidence" value="ECO:0007669"/>
    <property type="project" value="TreeGrafter"/>
</dbReference>